<name>A0A1H8FE55_9PROT</name>
<gene>
    <name evidence="1" type="ORF">SAMN05216404_103304</name>
</gene>
<dbReference type="EMBL" id="FOCT01000003">
    <property type="protein sequence ID" value="SEN30009.1"/>
    <property type="molecule type" value="Genomic_DNA"/>
</dbReference>
<protein>
    <submittedName>
        <fullName evidence="1">Uncharacterized protein</fullName>
    </submittedName>
</protein>
<sequence length="80" mass="9084">MKLRGYKIIGKARFDIARLKWEPSLEIRKIEEPNKGQTQIFTGSQTAFARNLFPMEDTAAKFALETGKRMVLGLVNGLEI</sequence>
<reference evidence="1 2" key="1">
    <citation type="submission" date="2016-10" db="EMBL/GenBank/DDBJ databases">
        <authorList>
            <person name="de Groot N.N."/>
        </authorList>
    </citation>
    <scope>NUCLEOTIDE SEQUENCE [LARGE SCALE GENOMIC DNA]</scope>
    <source>
        <strain evidence="1 2">Nl18</strain>
    </source>
</reference>
<organism evidence="1 2">
    <name type="scientific">Nitrosospira multiformis</name>
    <dbReference type="NCBI Taxonomy" id="1231"/>
    <lineage>
        <taxon>Bacteria</taxon>
        <taxon>Pseudomonadati</taxon>
        <taxon>Pseudomonadota</taxon>
        <taxon>Betaproteobacteria</taxon>
        <taxon>Nitrosomonadales</taxon>
        <taxon>Nitrosomonadaceae</taxon>
        <taxon>Nitrosospira</taxon>
    </lineage>
</organism>
<dbReference type="RefSeq" id="WP_074745074.1">
    <property type="nucleotide sequence ID" value="NZ_FOCT01000003.1"/>
</dbReference>
<proteinExistence type="predicted"/>
<dbReference type="AlphaFoldDB" id="A0A1H8FE55"/>
<dbReference type="Proteomes" id="UP000183898">
    <property type="component" value="Unassembled WGS sequence"/>
</dbReference>
<accession>A0A1H8FE55</accession>
<evidence type="ECO:0000313" key="1">
    <source>
        <dbReference type="EMBL" id="SEN30009.1"/>
    </source>
</evidence>
<evidence type="ECO:0000313" key="2">
    <source>
        <dbReference type="Proteomes" id="UP000183898"/>
    </source>
</evidence>